<dbReference type="Proteomes" id="UP000305948">
    <property type="component" value="Unassembled WGS sequence"/>
</dbReference>
<dbReference type="AlphaFoldDB" id="A0A5C3NAE2"/>
<dbReference type="InterPro" id="IPR045004">
    <property type="entry name" value="ECH_dom"/>
</dbReference>
<dbReference type="InterPro" id="IPR032259">
    <property type="entry name" value="HIBYL-CoA-H"/>
</dbReference>
<keyword evidence="7" id="KW-1185">Reference proteome</keyword>
<feature type="region of interest" description="Disordered" evidence="4">
    <location>
        <begin position="621"/>
        <end position="650"/>
    </location>
</feature>
<feature type="domain" description="Enoyl-CoA hydratase/isomerase" evidence="5">
    <location>
        <begin position="48"/>
        <end position="397"/>
    </location>
</feature>
<evidence type="ECO:0000313" key="6">
    <source>
        <dbReference type="EMBL" id="TFK54654.1"/>
    </source>
</evidence>
<gene>
    <name evidence="6" type="ORF">OE88DRAFT_1723197</name>
</gene>
<comment type="catalytic activity">
    <reaction evidence="1">
        <text>3-hydroxy-2-methylpropanoyl-CoA + H2O = 3-hydroxy-2-methylpropanoate + CoA + H(+)</text>
        <dbReference type="Rhea" id="RHEA:20888"/>
        <dbReference type="ChEBI" id="CHEBI:11805"/>
        <dbReference type="ChEBI" id="CHEBI:15377"/>
        <dbReference type="ChEBI" id="CHEBI:15378"/>
        <dbReference type="ChEBI" id="CHEBI:57287"/>
        <dbReference type="ChEBI" id="CHEBI:57340"/>
        <dbReference type="EC" id="3.1.2.4"/>
    </reaction>
</comment>
<feature type="region of interest" description="Disordered" evidence="4">
    <location>
        <begin position="682"/>
        <end position="711"/>
    </location>
</feature>
<reference evidence="6 7" key="1">
    <citation type="journal article" date="2019" name="Nat. Ecol. Evol.">
        <title>Megaphylogeny resolves global patterns of mushroom evolution.</title>
        <authorList>
            <person name="Varga T."/>
            <person name="Krizsan K."/>
            <person name="Foldi C."/>
            <person name="Dima B."/>
            <person name="Sanchez-Garcia M."/>
            <person name="Sanchez-Ramirez S."/>
            <person name="Szollosi G.J."/>
            <person name="Szarkandi J.G."/>
            <person name="Papp V."/>
            <person name="Albert L."/>
            <person name="Andreopoulos W."/>
            <person name="Angelini C."/>
            <person name="Antonin V."/>
            <person name="Barry K.W."/>
            <person name="Bougher N.L."/>
            <person name="Buchanan P."/>
            <person name="Buyck B."/>
            <person name="Bense V."/>
            <person name="Catcheside P."/>
            <person name="Chovatia M."/>
            <person name="Cooper J."/>
            <person name="Damon W."/>
            <person name="Desjardin D."/>
            <person name="Finy P."/>
            <person name="Geml J."/>
            <person name="Haridas S."/>
            <person name="Hughes K."/>
            <person name="Justo A."/>
            <person name="Karasinski D."/>
            <person name="Kautmanova I."/>
            <person name="Kiss B."/>
            <person name="Kocsube S."/>
            <person name="Kotiranta H."/>
            <person name="LaButti K.M."/>
            <person name="Lechner B.E."/>
            <person name="Liimatainen K."/>
            <person name="Lipzen A."/>
            <person name="Lukacs Z."/>
            <person name="Mihaltcheva S."/>
            <person name="Morgado L.N."/>
            <person name="Niskanen T."/>
            <person name="Noordeloos M.E."/>
            <person name="Ohm R.A."/>
            <person name="Ortiz-Santana B."/>
            <person name="Ovrebo C."/>
            <person name="Racz N."/>
            <person name="Riley R."/>
            <person name="Savchenko A."/>
            <person name="Shiryaev A."/>
            <person name="Soop K."/>
            <person name="Spirin V."/>
            <person name="Szebenyi C."/>
            <person name="Tomsovsky M."/>
            <person name="Tulloss R.E."/>
            <person name="Uehling J."/>
            <person name="Grigoriev I.V."/>
            <person name="Vagvolgyi C."/>
            <person name="Papp T."/>
            <person name="Martin F.M."/>
            <person name="Miettinen O."/>
            <person name="Hibbett D.S."/>
            <person name="Nagy L.G."/>
        </authorList>
    </citation>
    <scope>NUCLEOTIDE SEQUENCE [LARGE SCALE GENOMIC DNA]</scope>
    <source>
        <strain evidence="6 7">OMC1185</strain>
    </source>
</reference>
<dbReference type="InterPro" id="IPR029045">
    <property type="entry name" value="ClpP/crotonase-like_dom_sf"/>
</dbReference>
<evidence type="ECO:0000259" key="5">
    <source>
        <dbReference type="Pfam" id="PF16113"/>
    </source>
</evidence>
<evidence type="ECO:0000256" key="4">
    <source>
        <dbReference type="SAM" id="MobiDB-lite"/>
    </source>
</evidence>
<dbReference type="CDD" id="cd06558">
    <property type="entry name" value="crotonase-like"/>
    <property type="match status" value="1"/>
</dbReference>
<protein>
    <recommendedName>
        <fullName evidence="2">3-hydroxyisobutyryl-CoA hydrolase</fullName>
        <ecNumber evidence="2">3.1.2.4</ecNumber>
    </recommendedName>
</protein>
<dbReference type="EMBL" id="ML213505">
    <property type="protein sequence ID" value="TFK54654.1"/>
    <property type="molecule type" value="Genomic_DNA"/>
</dbReference>
<dbReference type="InterPro" id="IPR018376">
    <property type="entry name" value="Enoyl-CoA_hyd/isom_CS"/>
</dbReference>
<evidence type="ECO:0000313" key="7">
    <source>
        <dbReference type="Proteomes" id="UP000305948"/>
    </source>
</evidence>
<dbReference type="OrthoDB" id="1737613at2759"/>
<keyword evidence="3" id="KW-0378">Hydrolase</keyword>
<dbReference type="SUPFAM" id="SSF52096">
    <property type="entry name" value="ClpP/crotonase"/>
    <property type="match status" value="1"/>
</dbReference>
<dbReference type="PANTHER" id="PTHR43176:SF3">
    <property type="entry name" value="3-HYDROXYISOBUTYRYL-COA HYDROLASE, MITOCHONDRIAL"/>
    <property type="match status" value="1"/>
</dbReference>
<sequence length="1043" mass="114053">MLASRSCARRLAMPPPSARVGAVLNHLRGMASTAREDDVLFESHLSSRTYILNREKKLNALDETMLNVLRPKIEEWAATDLCKLIIARGAGRAFCAGGDVASVVQQAANPETRAQAVDFFKREFEMDYILAVLGKPYIAIMDGITMGGGAGLCMHAPFRVATERTKFAMPETKIGYCPDVGASAFLARLDGELGTYLALTSEVISGREVYELGLATHYVDSSTLPALLHALQSLEEPSWETIDATIEGFYAEDAQPVPSAFVKTEHGRPQTQAPLNTAGRLALPAGTHTGALRAALDHAFSASSVPGILLVLATLAQPGSSIPGLPPFPSEEMEGVRRWAGRIGKEMRMRSPTSLAVSLEAQRRGRKGVEMEESVGGMRKVLREVLEMELGVATAFVLDSWMMDDGRVQERRSTLVLVPRRQSRDNVVHPRGTVDYPISERAGGPGHRSQLAGDVHCWNAEIEKKYVPACALHLSKLVLELLVLWRPESGGLFLSGKGAARERSLPHPVPIQDALRAFPRLRQYLDPAAPCPPQGMLTSQRWAACYMRRYCGPGVIALLRPVHVRAWGFRNVLDIGNVIAGIHKPEDIFLLSGLWEQWAGGIEGEGGPLADACRRIPLRHDGLGHQRKGPLNATSPPPPNLPSRRGLQANQPGMTSAVARLLLQMRGGIRWALCMSATAQVGQAPENATSRADTSDTPGTGASTKLPHPRSGLVISQPVPLFRSSSRYVLGRCRLAPWRGWCMHQPHFSSMSESGLVLFSQGGSKSPHPSKLLPLVATADHLIMLSYSVVFSGLDILGAVMAPAQWVKRWISNLASRKVARRDRRCSRRLLFVVASSVLKAPNVPLSYRRFILSALPWVTGDSSSGGSSRNGASPDFSTGVRAVLIDKLPKDQRPAWQPSNIDEIKEDDIIKNFFLESSPFFNPKPILETPQESAGQFVDNPNRFALPSEKEIESIIKGSHETSGDFGMTVEELVDKCQRDLAPGSRRSRRVKGGIREKVVDVVRRKCEVEEEGKWTSPALVQSVRWDIYMPTKGRRSSGMSL</sequence>
<evidence type="ECO:0000256" key="2">
    <source>
        <dbReference type="ARBA" id="ARBA00011915"/>
    </source>
</evidence>
<organism evidence="6 7">
    <name type="scientific">Heliocybe sulcata</name>
    <dbReference type="NCBI Taxonomy" id="5364"/>
    <lineage>
        <taxon>Eukaryota</taxon>
        <taxon>Fungi</taxon>
        <taxon>Dikarya</taxon>
        <taxon>Basidiomycota</taxon>
        <taxon>Agaricomycotina</taxon>
        <taxon>Agaricomycetes</taxon>
        <taxon>Gloeophyllales</taxon>
        <taxon>Gloeophyllaceae</taxon>
        <taxon>Heliocybe</taxon>
    </lineage>
</organism>
<dbReference type="GO" id="GO:0005739">
    <property type="term" value="C:mitochondrion"/>
    <property type="evidence" value="ECO:0007669"/>
    <property type="project" value="TreeGrafter"/>
</dbReference>
<dbReference type="Pfam" id="PF16113">
    <property type="entry name" value="ECH_2"/>
    <property type="match status" value="1"/>
</dbReference>
<dbReference type="GO" id="GO:0003860">
    <property type="term" value="F:3-hydroxyisobutyryl-CoA hydrolase activity"/>
    <property type="evidence" value="ECO:0007669"/>
    <property type="project" value="UniProtKB-EC"/>
</dbReference>
<name>A0A5C3NAE2_9AGAM</name>
<dbReference type="STRING" id="5364.A0A5C3NAE2"/>
<dbReference type="GO" id="GO:0006574">
    <property type="term" value="P:L-valine catabolic process"/>
    <property type="evidence" value="ECO:0007669"/>
    <property type="project" value="TreeGrafter"/>
</dbReference>
<dbReference type="PROSITE" id="PS00166">
    <property type="entry name" value="ENOYL_COA_HYDRATASE"/>
    <property type="match status" value="1"/>
</dbReference>
<proteinExistence type="predicted"/>
<dbReference type="Gene3D" id="3.90.226.10">
    <property type="entry name" value="2-enoyl-CoA Hydratase, Chain A, domain 1"/>
    <property type="match status" value="2"/>
</dbReference>
<dbReference type="EC" id="3.1.2.4" evidence="2"/>
<accession>A0A5C3NAE2</accession>
<evidence type="ECO:0000256" key="3">
    <source>
        <dbReference type="ARBA" id="ARBA00022801"/>
    </source>
</evidence>
<feature type="compositionally biased region" description="Polar residues" evidence="4">
    <location>
        <begin position="682"/>
        <end position="703"/>
    </location>
</feature>
<dbReference type="PANTHER" id="PTHR43176">
    <property type="entry name" value="3-HYDROXYISOBUTYRYL-COA HYDROLASE-RELATED"/>
    <property type="match status" value="1"/>
</dbReference>
<evidence type="ECO:0000256" key="1">
    <source>
        <dbReference type="ARBA" id="ARBA00001709"/>
    </source>
</evidence>